<keyword evidence="2" id="KW-1185">Reference proteome</keyword>
<accession>A0ABW4YIU9</accession>
<evidence type="ECO:0000313" key="1">
    <source>
        <dbReference type="EMBL" id="MFD2115642.1"/>
    </source>
</evidence>
<comment type="caution">
    <text evidence="1">The sequence shown here is derived from an EMBL/GenBank/DDBJ whole genome shotgun (WGS) entry which is preliminary data.</text>
</comment>
<dbReference type="RefSeq" id="WP_377771009.1">
    <property type="nucleotide sequence ID" value="NZ_JBHUHO010000022.1"/>
</dbReference>
<dbReference type="EMBL" id="JBHUHO010000022">
    <property type="protein sequence ID" value="MFD2115642.1"/>
    <property type="molecule type" value="Genomic_DNA"/>
</dbReference>
<reference evidence="2" key="1">
    <citation type="journal article" date="2019" name="Int. J. Syst. Evol. Microbiol.">
        <title>The Global Catalogue of Microorganisms (GCM) 10K type strain sequencing project: providing services to taxonomists for standard genome sequencing and annotation.</title>
        <authorList>
            <consortium name="The Broad Institute Genomics Platform"/>
            <consortium name="The Broad Institute Genome Sequencing Center for Infectious Disease"/>
            <person name="Wu L."/>
            <person name="Ma J."/>
        </authorList>
    </citation>
    <scope>NUCLEOTIDE SEQUENCE [LARGE SCALE GENOMIC DNA]</scope>
    <source>
        <strain evidence="2">GH52</strain>
    </source>
</reference>
<gene>
    <name evidence="1" type="ORF">ACFSJH_07855</name>
</gene>
<evidence type="ECO:0008006" key="3">
    <source>
        <dbReference type="Google" id="ProtNLM"/>
    </source>
</evidence>
<dbReference type="Proteomes" id="UP001597362">
    <property type="component" value="Unassembled WGS sequence"/>
</dbReference>
<protein>
    <recommendedName>
        <fullName evidence="3">DUF4085 family protein</fullName>
    </recommendedName>
</protein>
<organism evidence="1 2">
    <name type="scientific">Paenibacillus yanchengensis</name>
    <dbReference type="NCBI Taxonomy" id="2035833"/>
    <lineage>
        <taxon>Bacteria</taxon>
        <taxon>Bacillati</taxon>
        <taxon>Bacillota</taxon>
        <taxon>Bacilli</taxon>
        <taxon>Bacillales</taxon>
        <taxon>Paenibacillaceae</taxon>
        <taxon>Paenibacillus</taxon>
    </lineage>
</organism>
<proteinExistence type="predicted"/>
<name>A0ABW4YIU9_9BACL</name>
<evidence type="ECO:0000313" key="2">
    <source>
        <dbReference type="Proteomes" id="UP001597362"/>
    </source>
</evidence>
<sequence length="161" mass="19185">MKYFKNSIWELINSEDLVEKRQAKELWKLNAKMYWTEFLKLRKRLPNGVFDIFEKNDFHDFEIKECLIQHTVANGKPAQFQLKITDGYEEWVIQYSNINKLCFKFDDDKCIENFGINIDCWGYHELLEIDENNISHEILFSSGTTLLVCFENKGLSVEKVK</sequence>